<dbReference type="Pfam" id="PF01738">
    <property type="entry name" value="DLH"/>
    <property type="match status" value="1"/>
</dbReference>
<dbReference type="Gene3D" id="3.40.50.1820">
    <property type="entry name" value="alpha/beta hydrolase"/>
    <property type="match status" value="1"/>
</dbReference>
<evidence type="ECO:0000313" key="3">
    <source>
        <dbReference type="Proteomes" id="UP000003340"/>
    </source>
</evidence>
<dbReference type="InterPro" id="IPR051411">
    <property type="entry name" value="Polyketide_trans_af380"/>
</dbReference>
<reference evidence="2 3" key="1">
    <citation type="submission" date="2009-01" db="EMBL/GenBank/DDBJ databases">
        <authorList>
            <person name="Fulton L."/>
            <person name="Clifton S."/>
            <person name="Fulton B."/>
            <person name="Xu J."/>
            <person name="Minx P."/>
            <person name="Pepin K.H."/>
            <person name="Johnson M."/>
            <person name="Bhonagiri V."/>
            <person name="Nash W.E."/>
            <person name="Mardis E.R."/>
            <person name="Wilson R.K."/>
        </authorList>
    </citation>
    <scope>NUCLEOTIDE SEQUENCE [LARGE SCALE GENOMIC DNA]</scope>
    <source>
        <strain evidence="2 3">DSM 5476</strain>
    </source>
</reference>
<organism evidence="2 3">
    <name type="scientific">[Clostridium] methylpentosum DSM 5476</name>
    <dbReference type="NCBI Taxonomy" id="537013"/>
    <lineage>
        <taxon>Bacteria</taxon>
        <taxon>Bacillati</taxon>
        <taxon>Bacillota</taxon>
        <taxon>Clostridia</taxon>
        <taxon>Eubacteriales</taxon>
        <taxon>Oscillospiraceae</taxon>
        <taxon>Oscillospiraceae incertae sedis</taxon>
    </lineage>
</organism>
<accession>C0EDA9</accession>
<dbReference type="Gene3D" id="1.10.10.800">
    <property type="match status" value="1"/>
</dbReference>
<dbReference type="STRING" id="537013.CLOSTMETH_01836"/>
<gene>
    <name evidence="2" type="ORF">CLOSTMETH_01836</name>
</gene>
<dbReference type="HOGENOM" id="CLU_048587_0_1_9"/>
<proteinExistence type="predicted"/>
<sequence>MLIRTKQEEWTMSQKEQYTFVLSDRVERTHVSYKNRYGITLAADLYTAKGLDPAQKHPALVIGPPYGGVKEQGPGVYANQLAQRGFVALAFDPAFMGESGGEPRHVSSPDIFAENFSAGVDYLGALPYVDRERIGAIGICGSGGFALSTAQVDTRIKAVATASMYDITAGSRMPFTTPDQLGELLADLGQQRYRDFENGVPEYLPAFPEEPVEKVPEGLDSVSAEFFSYYGTKRGHHPNARGNFTTTSMLAMLNFRSLDFVDQISPRPILLIVGENAHSKFYSENVYKAAVEPKELYVVPDAIHIDLYDRVDKIPFDKLTNFFLSAFHDANEAAGQEIG</sequence>
<comment type="caution">
    <text evidence="2">The sequence shown here is derived from an EMBL/GenBank/DDBJ whole genome shotgun (WGS) entry which is preliminary data.</text>
</comment>
<dbReference type="eggNOG" id="COG1073">
    <property type="taxonomic scope" value="Bacteria"/>
</dbReference>
<dbReference type="SUPFAM" id="SSF53474">
    <property type="entry name" value="alpha/beta-Hydrolases"/>
    <property type="match status" value="1"/>
</dbReference>
<dbReference type="PANTHER" id="PTHR47751">
    <property type="entry name" value="SUPERFAMILY HYDROLASE, PUTATIVE (AFU_ORTHOLOGUE AFUA_2G16580)-RELATED"/>
    <property type="match status" value="1"/>
</dbReference>
<keyword evidence="3" id="KW-1185">Reference proteome</keyword>
<evidence type="ECO:0000259" key="1">
    <source>
        <dbReference type="Pfam" id="PF01738"/>
    </source>
</evidence>
<protein>
    <recommendedName>
        <fullName evidence="1">Dienelactone hydrolase domain-containing protein</fullName>
    </recommendedName>
</protein>
<evidence type="ECO:0000313" key="2">
    <source>
        <dbReference type="EMBL" id="EEG30495.1"/>
    </source>
</evidence>
<name>C0EDA9_9FIRM</name>
<dbReference type="AlphaFoldDB" id="C0EDA9"/>
<dbReference type="GO" id="GO:0016787">
    <property type="term" value="F:hydrolase activity"/>
    <property type="evidence" value="ECO:0007669"/>
    <property type="project" value="InterPro"/>
</dbReference>
<feature type="domain" description="Dienelactone hydrolase" evidence="1">
    <location>
        <begin position="54"/>
        <end position="161"/>
    </location>
</feature>
<dbReference type="Proteomes" id="UP000003340">
    <property type="component" value="Unassembled WGS sequence"/>
</dbReference>
<dbReference type="PANTHER" id="PTHR47751:SF1">
    <property type="entry name" value="SUPERFAMILY HYDROLASE, PUTATIVE (AFU_ORTHOLOGUE AFUA_2G16580)-RELATED"/>
    <property type="match status" value="1"/>
</dbReference>
<reference evidence="2 3" key="2">
    <citation type="submission" date="2009-02" db="EMBL/GenBank/DDBJ databases">
        <title>Draft genome sequence of Clostridium methylpentosum (DSM 5476).</title>
        <authorList>
            <person name="Sudarsanam P."/>
            <person name="Ley R."/>
            <person name="Guruge J."/>
            <person name="Turnbaugh P.J."/>
            <person name="Mahowald M."/>
            <person name="Liep D."/>
            <person name="Gordon J."/>
        </authorList>
    </citation>
    <scope>NUCLEOTIDE SEQUENCE [LARGE SCALE GENOMIC DNA]</scope>
    <source>
        <strain evidence="2 3">DSM 5476</strain>
    </source>
</reference>
<dbReference type="InterPro" id="IPR029058">
    <property type="entry name" value="AB_hydrolase_fold"/>
</dbReference>
<dbReference type="EMBL" id="ACEC01000061">
    <property type="protein sequence ID" value="EEG30495.1"/>
    <property type="molecule type" value="Genomic_DNA"/>
</dbReference>
<dbReference type="InterPro" id="IPR002925">
    <property type="entry name" value="Dienelactn_hydro"/>
</dbReference>